<dbReference type="PROSITE" id="PS51186">
    <property type="entry name" value="GNAT"/>
    <property type="match status" value="1"/>
</dbReference>
<dbReference type="RefSeq" id="WP_102082365.1">
    <property type="nucleotide sequence ID" value="NZ_CP162012.1"/>
</dbReference>
<evidence type="ECO:0000259" key="1">
    <source>
        <dbReference type="PROSITE" id="PS51186"/>
    </source>
</evidence>
<accession>A0AAX0VRM2</accession>
<dbReference type="Pfam" id="PF08889">
    <property type="entry name" value="WbqC"/>
    <property type="match status" value="1"/>
</dbReference>
<keyword evidence="4" id="KW-1185">Reference proteome</keyword>
<feature type="domain" description="N-acetyltransferase" evidence="1">
    <location>
        <begin position="6"/>
        <end position="148"/>
    </location>
</feature>
<dbReference type="InterPro" id="IPR014985">
    <property type="entry name" value="WbqC"/>
</dbReference>
<dbReference type="AlphaFoldDB" id="A0AAX0VRM2"/>
<evidence type="ECO:0000313" key="3">
    <source>
        <dbReference type="EMBL" id="PLV22078.1"/>
    </source>
</evidence>
<dbReference type="EMBL" id="PJCQ01000022">
    <property type="protein sequence ID" value="PLV17207.1"/>
    <property type="molecule type" value="Genomic_DNA"/>
</dbReference>
<dbReference type="GeneID" id="93545388"/>
<protein>
    <recommendedName>
        <fullName evidence="1">N-acetyltransferase domain-containing protein</fullName>
    </recommendedName>
</protein>
<dbReference type="InterPro" id="IPR000182">
    <property type="entry name" value="GNAT_dom"/>
</dbReference>
<comment type="caution">
    <text evidence="2">The sequence shown here is derived from an EMBL/GenBank/DDBJ whole genome shotgun (WGS) entry which is preliminary data.</text>
</comment>
<dbReference type="CDD" id="cd04301">
    <property type="entry name" value="NAT_SF"/>
    <property type="match status" value="1"/>
</dbReference>
<dbReference type="InterPro" id="IPR016181">
    <property type="entry name" value="Acyl_CoA_acyltransferase"/>
</dbReference>
<evidence type="ECO:0000313" key="4">
    <source>
        <dbReference type="Proteomes" id="UP000234839"/>
    </source>
</evidence>
<reference evidence="4 5" key="1">
    <citation type="submission" date="2017-12" db="EMBL/GenBank/DDBJ databases">
        <title>Detection of the carbapenemase gene blaVIM-5 in members of the Pseudomonas putida group isolated from polluted Nigerian wetlands.</title>
        <authorList>
            <person name="Adelowo O."/>
            <person name="Vollmers J."/>
            <person name="Maeusezahl I."/>
            <person name="Kaster A.-K."/>
            <person name="Mueller J.A."/>
        </authorList>
    </citation>
    <scope>NUCLEOTIDE SEQUENCE [LARGE SCALE GENOMIC DNA]</scope>
    <source>
        <strain evidence="3 4">MR119</strain>
        <strain evidence="2 5">MR144</strain>
    </source>
</reference>
<name>A0AAX0VRM2_9PSED</name>
<dbReference type="Pfam" id="PF00583">
    <property type="entry name" value="Acetyltransf_1"/>
    <property type="match status" value="1"/>
</dbReference>
<dbReference type="Gene3D" id="3.40.630.30">
    <property type="match status" value="1"/>
</dbReference>
<sequence length="381" mass="42462">MTTNILEFQLLTADRTGSIWPELEALSADQAWMAWGRDSYLKELPRKWDVSRSARLDGHLVGYCLGSVRGGMLWIHRFVVSDQARGRGVGAAILGEMIRVAERAELNGLILKTPLENTGAVNFYTTHGFRQICHKNKYLTLIKNFNRELVVGIHQPNYLPWLGYFYKMAISNVFIFLDDAEFPKGSYVNRNKIAINGESKWLTVPTGRSYQAAIMDSSPSGDDWVAKHLRSMESSYKRSPYFSRYFDEIAKLLVEKSTCNFADLNIALIEYVASQIGIDCVCLRSSQMNITGKSDARLADLITSVGGGTYVSGGGGANYQSEETFAKKNIQLVYTNFVPEAYPQKNSTEFIPGLGVFDALFNIGADQIGEMFKALGGRRSG</sequence>
<dbReference type="GO" id="GO:0016747">
    <property type="term" value="F:acyltransferase activity, transferring groups other than amino-acyl groups"/>
    <property type="evidence" value="ECO:0007669"/>
    <property type="project" value="InterPro"/>
</dbReference>
<organism evidence="2 5">
    <name type="scientific">Pseudomonas guariconensis</name>
    <dbReference type="NCBI Taxonomy" id="1288410"/>
    <lineage>
        <taxon>Bacteria</taxon>
        <taxon>Pseudomonadati</taxon>
        <taxon>Pseudomonadota</taxon>
        <taxon>Gammaproteobacteria</taxon>
        <taxon>Pseudomonadales</taxon>
        <taxon>Pseudomonadaceae</taxon>
        <taxon>Pseudomonas</taxon>
    </lineage>
</organism>
<evidence type="ECO:0000313" key="5">
    <source>
        <dbReference type="Proteomes" id="UP000234878"/>
    </source>
</evidence>
<dbReference type="Proteomes" id="UP000234878">
    <property type="component" value="Unassembled WGS sequence"/>
</dbReference>
<proteinExistence type="predicted"/>
<dbReference type="SUPFAM" id="SSF55729">
    <property type="entry name" value="Acyl-CoA N-acyltransferases (Nat)"/>
    <property type="match status" value="1"/>
</dbReference>
<gene>
    <name evidence="2" type="ORF">CXG49_20410</name>
    <name evidence="3" type="ORF">CXG53_21935</name>
</gene>
<dbReference type="EMBL" id="PJCP01000022">
    <property type="protein sequence ID" value="PLV22078.1"/>
    <property type="molecule type" value="Genomic_DNA"/>
</dbReference>
<dbReference type="Proteomes" id="UP000234839">
    <property type="component" value="Unassembled WGS sequence"/>
</dbReference>
<evidence type="ECO:0000313" key="2">
    <source>
        <dbReference type="EMBL" id="PLV17207.1"/>
    </source>
</evidence>